<dbReference type="AlphaFoldDB" id="A0A022QC45"/>
<keyword evidence="3" id="KW-0493">Microtubule</keyword>
<feature type="region of interest" description="Disordered" evidence="13">
    <location>
        <begin position="438"/>
        <end position="468"/>
    </location>
</feature>
<organism evidence="15 16">
    <name type="scientific">Erythranthe guttata</name>
    <name type="common">Yellow monkey flower</name>
    <name type="synonym">Mimulus guttatus</name>
    <dbReference type="NCBI Taxonomy" id="4155"/>
    <lineage>
        <taxon>Eukaryota</taxon>
        <taxon>Viridiplantae</taxon>
        <taxon>Streptophyta</taxon>
        <taxon>Embryophyta</taxon>
        <taxon>Tracheophyta</taxon>
        <taxon>Spermatophyta</taxon>
        <taxon>Magnoliopsida</taxon>
        <taxon>eudicotyledons</taxon>
        <taxon>Gunneridae</taxon>
        <taxon>Pentapetalae</taxon>
        <taxon>asterids</taxon>
        <taxon>lamiids</taxon>
        <taxon>Lamiales</taxon>
        <taxon>Phrymaceae</taxon>
        <taxon>Erythranthe</taxon>
    </lineage>
</organism>
<gene>
    <name evidence="15" type="ORF">MIMGU_mgv1a001308mg</name>
</gene>
<comment type="similarity">
    <text evidence="2">Belongs to the TRAFAC class myosin-kinesin ATPase superfamily. Kinesin family. KIN-7 subfamily.</text>
</comment>
<keyword evidence="7 11" id="KW-0505">Motor protein</keyword>
<dbReference type="EMBL" id="KI632147">
    <property type="protein sequence ID" value="EYU24075.1"/>
    <property type="molecule type" value="Genomic_DNA"/>
</dbReference>
<dbReference type="InterPro" id="IPR027640">
    <property type="entry name" value="Kinesin-like_fam"/>
</dbReference>
<evidence type="ECO:0000256" key="13">
    <source>
        <dbReference type="SAM" id="MobiDB-lite"/>
    </source>
</evidence>
<keyword evidence="8" id="KW-0206">Cytoskeleton</keyword>
<dbReference type="GO" id="GO:0005524">
    <property type="term" value="F:ATP binding"/>
    <property type="evidence" value="ECO:0007669"/>
    <property type="project" value="UniProtKB-UniRule"/>
</dbReference>
<dbReference type="Pfam" id="PF00225">
    <property type="entry name" value="Kinesin"/>
    <property type="match status" value="1"/>
</dbReference>
<dbReference type="GO" id="GO:0003777">
    <property type="term" value="F:microtubule motor activity"/>
    <property type="evidence" value="ECO:0007669"/>
    <property type="project" value="InterPro"/>
</dbReference>
<evidence type="ECO:0000256" key="10">
    <source>
        <dbReference type="ARBA" id="ARBA00060413"/>
    </source>
</evidence>
<dbReference type="InterPro" id="IPR027417">
    <property type="entry name" value="P-loop_NTPase"/>
</dbReference>
<protein>
    <recommendedName>
        <fullName evidence="14">Kinesin motor domain-containing protein</fullName>
    </recommendedName>
</protein>
<evidence type="ECO:0000256" key="11">
    <source>
        <dbReference type="PROSITE-ProRule" id="PRU00283"/>
    </source>
</evidence>
<dbReference type="InterPro" id="IPR001752">
    <property type="entry name" value="Kinesin_motor_dom"/>
</dbReference>
<reference evidence="15 16" key="1">
    <citation type="journal article" date="2013" name="Proc. Natl. Acad. Sci. U.S.A.">
        <title>Fine-scale variation in meiotic recombination in Mimulus inferred from population shotgun sequencing.</title>
        <authorList>
            <person name="Hellsten U."/>
            <person name="Wright K.M."/>
            <person name="Jenkins J."/>
            <person name="Shu S."/>
            <person name="Yuan Y."/>
            <person name="Wessler S.R."/>
            <person name="Schmutz J."/>
            <person name="Willis J.H."/>
            <person name="Rokhsar D.S."/>
        </authorList>
    </citation>
    <scope>NUCLEOTIDE SEQUENCE [LARGE SCALE GENOMIC DNA]</scope>
    <source>
        <strain evidence="16">cv. DUN x IM62</strain>
    </source>
</reference>
<evidence type="ECO:0000256" key="8">
    <source>
        <dbReference type="ARBA" id="ARBA00023212"/>
    </source>
</evidence>
<sequence>MESGGGLIRCNDERIYVSVRLRPLNHNEISSGDVSDWECINNNTIVYKNISLVSSERSTYPNAYTFDRIFGSECSTREVYEKGAKDVAISVCCGINATIFAYGQTSSGKTYTMTGITEYAIQDIYNYIQEYQERDFILKFSAMEIYNESVRDLLNVDNTSLRLLDDPERGTIVEKLTEEILNDRDHVTRLLSVCEAQRQIGETSINERSSRSHQIIRLTVESSSREILAGNSASTLSAIVNFVDLAGSERASQSLSAGTRLKEGSHINRSLLTLGTVIRKLSKDRNGHIPYRDSKLTRILQTSLGGNTRTAVICTIIPSHSHSEQSRNTLLFASCAKEVTTNAQVNVVLSEKALVKHLQKEVQRLENELKGRPHNFAPSNYSALLREKDSQIEKLEKEIKELILQRDIARSQVKEFVQLLGDEASSITQVGVGHYPHLRVQNSPDDSISDVDAATCSDGHSRSDSGDNNFAKVPFFDDNFVQNYASPRILLSSSNSSRSFSYNDWEDIEKQSNDDGSTSIVKVHANLSDDREFISSPLKDDNELKGGQEKIVSASIMGGEERDFSSIRYLDIAFLEKRSSNFAKDPFGARSSNLSRSKSCKAMIIFDAEPTAGSETAELSTKQEITIKPETEIVPKVNESSTKEGKKVGLYPIEDEHKGLTSWPVEFKRLQREIIELWHACNVSLVHRTYFFLLFQGDPSDAIYLEVELRRMKFLKDKFARGDKTVVNGKRLTLSSSAKALRQERRTLSEQMMKKFSEQEREILFIEWGIGLNTKLRRLQLANLVWSKTQDINHVTDSAFLVAKLVGFIEPGQQPNKEMLGVNFAPKSSTGIYSFKRSLVSIL</sequence>
<dbReference type="eggNOG" id="KOG0242">
    <property type="taxonomic scope" value="Eukaryota"/>
</dbReference>
<keyword evidence="9" id="KW-0539">Nucleus</keyword>
<evidence type="ECO:0000256" key="5">
    <source>
        <dbReference type="ARBA" id="ARBA00022840"/>
    </source>
</evidence>
<dbReference type="CDD" id="cd01374">
    <property type="entry name" value="KISc_CENP_E"/>
    <property type="match status" value="1"/>
</dbReference>
<evidence type="ECO:0000313" key="15">
    <source>
        <dbReference type="EMBL" id="EYU24075.1"/>
    </source>
</evidence>
<dbReference type="GO" id="GO:0005634">
    <property type="term" value="C:nucleus"/>
    <property type="evidence" value="ECO:0007669"/>
    <property type="project" value="UniProtKB-SubCell"/>
</dbReference>
<keyword evidence="16" id="KW-1185">Reference proteome</keyword>
<dbReference type="GO" id="GO:0009524">
    <property type="term" value="C:phragmoplast"/>
    <property type="evidence" value="ECO:0007669"/>
    <property type="project" value="UniProtKB-SubCell"/>
</dbReference>
<evidence type="ECO:0000256" key="4">
    <source>
        <dbReference type="ARBA" id="ARBA00022741"/>
    </source>
</evidence>
<accession>A0A022QC45</accession>
<keyword evidence="8" id="KW-0963">Cytoplasm</keyword>
<evidence type="ECO:0000256" key="6">
    <source>
        <dbReference type="ARBA" id="ARBA00023054"/>
    </source>
</evidence>
<evidence type="ECO:0000256" key="2">
    <source>
        <dbReference type="ARBA" id="ARBA00007310"/>
    </source>
</evidence>
<dbReference type="GO" id="GO:0008017">
    <property type="term" value="F:microtubule binding"/>
    <property type="evidence" value="ECO:0007669"/>
    <property type="project" value="InterPro"/>
</dbReference>
<dbReference type="PRINTS" id="PR00380">
    <property type="entry name" value="KINESINHEAVY"/>
</dbReference>
<dbReference type="PANTHER" id="PTHR47968">
    <property type="entry name" value="CENTROMERE PROTEIN E"/>
    <property type="match status" value="1"/>
</dbReference>
<dbReference type="SUPFAM" id="SSF52540">
    <property type="entry name" value="P-loop containing nucleoside triphosphate hydrolases"/>
    <property type="match status" value="1"/>
</dbReference>
<dbReference type="InterPro" id="IPR021881">
    <property type="entry name" value="NACK_C"/>
</dbReference>
<dbReference type="Pfam" id="PF11995">
    <property type="entry name" value="DUF3490"/>
    <property type="match status" value="1"/>
</dbReference>
<dbReference type="STRING" id="4155.A0A022QC45"/>
<evidence type="ECO:0000256" key="1">
    <source>
        <dbReference type="ARBA" id="ARBA00004123"/>
    </source>
</evidence>
<proteinExistence type="inferred from homology"/>
<dbReference type="FunFam" id="3.40.850.10:FF:000016">
    <property type="entry name" value="Kinesin-like protein"/>
    <property type="match status" value="1"/>
</dbReference>
<dbReference type="Proteomes" id="UP000030748">
    <property type="component" value="Unassembled WGS sequence"/>
</dbReference>
<dbReference type="SMART" id="SM00129">
    <property type="entry name" value="KISc"/>
    <property type="match status" value="1"/>
</dbReference>
<dbReference type="GO" id="GO:0007018">
    <property type="term" value="P:microtubule-based movement"/>
    <property type="evidence" value="ECO:0007669"/>
    <property type="project" value="InterPro"/>
</dbReference>
<dbReference type="GO" id="GO:0000919">
    <property type="term" value="P:cell plate assembly"/>
    <property type="evidence" value="ECO:0007669"/>
    <property type="project" value="UniProtKB-ARBA"/>
</dbReference>
<dbReference type="Gene3D" id="3.40.850.10">
    <property type="entry name" value="Kinesin motor domain"/>
    <property type="match status" value="1"/>
</dbReference>
<dbReference type="PROSITE" id="PS50067">
    <property type="entry name" value="KINESIN_MOTOR_2"/>
    <property type="match status" value="1"/>
</dbReference>
<name>A0A022QC45_ERYGU</name>
<evidence type="ECO:0000256" key="3">
    <source>
        <dbReference type="ARBA" id="ARBA00022701"/>
    </source>
</evidence>
<dbReference type="InterPro" id="IPR036961">
    <property type="entry name" value="Kinesin_motor_dom_sf"/>
</dbReference>
<feature type="coiled-coil region" evidence="12">
    <location>
        <begin position="348"/>
        <end position="412"/>
    </location>
</feature>
<dbReference type="GO" id="GO:0005874">
    <property type="term" value="C:microtubule"/>
    <property type="evidence" value="ECO:0007669"/>
    <property type="project" value="UniProtKB-KW"/>
</dbReference>
<feature type="binding site" evidence="11">
    <location>
        <begin position="103"/>
        <end position="110"/>
    </location>
    <ligand>
        <name>ATP</name>
        <dbReference type="ChEBI" id="CHEBI:30616"/>
    </ligand>
</feature>
<evidence type="ECO:0000259" key="14">
    <source>
        <dbReference type="PROSITE" id="PS50067"/>
    </source>
</evidence>
<keyword evidence="6 12" id="KW-0175">Coiled coil</keyword>
<feature type="domain" description="Kinesin motor" evidence="14">
    <location>
        <begin position="14"/>
        <end position="339"/>
    </location>
</feature>
<evidence type="ECO:0000256" key="9">
    <source>
        <dbReference type="ARBA" id="ARBA00023242"/>
    </source>
</evidence>
<evidence type="ECO:0000256" key="7">
    <source>
        <dbReference type="ARBA" id="ARBA00023175"/>
    </source>
</evidence>
<keyword evidence="5 11" id="KW-0067">ATP-binding</keyword>
<keyword evidence="4 11" id="KW-0547">Nucleotide-binding</keyword>
<comment type="subcellular location">
    <subcellularLocation>
        <location evidence="10">Cytoplasm</location>
        <location evidence="10">Cytoskeleton</location>
        <location evidence="10">Phragmoplast</location>
    </subcellularLocation>
    <subcellularLocation>
        <location evidence="1">Nucleus</location>
    </subcellularLocation>
</comment>
<evidence type="ECO:0000256" key="12">
    <source>
        <dbReference type="SAM" id="Coils"/>
    </source>
</evidence>
<evidence type="ECO:0000313" key="16">
    <source>
        <dbReference type="Proteomes" id="UP000030748"/>
    </source>
</evidence>
<dbReference type="PANTHER" id="PTHR47968:SF55">
    <property type="entry name" value="KINESIN-LIKE PROTEIN KIN-7H"/>
    <property type="match status" value="1"/>
</dbReference>